<sequence length="109" mass="12578">MAAVLNLIEKQRNGETIEQSQIKSVVDSFVSLGLDENDTTKSTLEVYQFYFEKPFIAATRTYYEKESRQFVAENSVVEYMKKAEARLEEETARIGLYLHPDITKNLTDT</sequence>
<evidence type="ECO:0000313" key="5">
    <source>
        <dbReference type="EMBL" id="RJE16795.1"/>
    </source>
</evidence>
<evidence type="ECO:0000259" key="4">
    <source>
        <dbReference type="Pfam" id="PF00888"/>
    </source>
</evidence>
<dbReference type="InterPro" id="IPR045093">
    <property type="entry name" value="Cullin"/>
</dbReference>
<evidence type="ECO:0000256" key="2">
    <source>
        <dbReference type="ARBA" id="ARBA00006019"/>
    </source>
</evidence>
<dbReference type="STRING" id="2070753.A0A3A2ZFR1"/>
<evidence type="ECO:0000256" key="1">
    <source>
        <dbReference type="ARBA" id="ARBA00004906"/>
    </source>
</evidence>
<reference evidence="6" key="1">
    <citation type="submission" date="2017-02" db="EMBL/GenBank/DDBJ databases">
        <authorList>
            <person name="Tafer H."/>
            <person name="Lopandic K."/>
        </authorList>
    </citation>
    <scope>NUCLEOTIDE SEQUENCE [LARGE SCALE GENOMIC DNA]</scope>
    <source>
        <strain evidence="6">CBS 366.77</strain>
    </source>
</reference>
<dbReference type="EMBL" id="MVGC01002641">
    <property type="protein sequence ID" value="RJE16795.1"/>
    <property type="molecule type" value="Genomic_DNA"/>
</dbReference>
<evidence type="ECO:0000313" key="6">
    <source>
        <dbReference type="Proteomes" id="UP000266188"/>
    </source>
</evidence>
<dbReference type="PANTHER" id="PTHR11932">
    <property type="entry name" value="CULLIN"/>
    <property type="match status" value="1"/>
</dbReference>
<proteinExistence type="inferred from homology"/>
<dbReference type="GO" id="GO:0031625">
    <property type="term" value="F:ubiquitin protein ligase binding"/>
    <property type="evidence" value="ECO:0007669"/>
    <property type="project" value="InterPro"/>
</dbReference>
<feature type="non-terminal residue" evidence="5">
    <location>
        <position position="109"/>
    </location>
</feature>
<dbReference type="Proteomes" id="UP000266188">
    <property type="component" value="Unassembled WGS sequence"/>
</dbReference>
<dbReference type="SUPFAM" id="SSF74788">
    <property type="entry name" value="Cullin repeat-like"/>
    <property type="match status" value="1"/>
</dbReference>
<gene>
    <name evidence="5" type="ORF">PHISCL_10868</name>
</gene>
<keyword evidence="3" id="KW-0833">Ubl conjugation pathway</keyword>
<dbReference type="InterPro" id="IPR001373">
    <property type="entry name" value="Cullin_N"/>
</dbReference>
<dbReference type="Gene3D" id="1.20.1310.10">
    <property type="entry name" value="Cullin Repeats"/>
    <property type="match status" value="1"/>
</dbReference>
<organism evidence="5 6">
    <name type="scientific">Aspergillus sclerotialis</name>
    <dbReference type="NCBI Taxonomy" id="2070753"/>
    <lineage>
        <taxon>Eukaryota</taxon>
        <taxon>Fungi</taxon>
        <taxon>Dikarya</taxon>
        <taxon>Ascomycota</taxon>
        <taxon>Pezizomycotina</taxon>
        <taxon>Eurotiomycetes</taxon>
        <taxon>Eurotiomycetidae</taxon>
        <taxon>Eurotiales</taxon>
        <taxon>Aspergillaceae</taxon>
        <taxon>Aspergillus</taxon>
        <taxon>Aspergillus subgen. Polypaecilum</taxon>
    </lineage>
</organism>
<feature type="domain" description="Cullin N-terminal" evidence="4">
    <location>
        <begin position="2"/>
        <end position="108"/>
    </location>
</feature>
<comment type="pathway">
    <text evidence="1">Protein modification; protein ubiquitination.</text>
</comment>
<comment type="similarity">
    <text evidence="2">Belongs to the cullin family.</text>
</comment>
<dbReference type="InterPro" id="IPR016159">
    <property type="entry name" value="Cullin_repeat-like_dom_sf"/>
</dbReference>
<protein>
    <submittedName>
        <fullName evidence="5">Cullin 1</fullName>
    </submittedName>
</protein>
<dbReference type="Pfam" id="PF00888">
    <property type="entry name" value="Cullin"/>
    <property type="match status" value="1"/>
</dbReference>
<dbReference type="FunFam" id="1.20.1310.10:FF:000011">
    <property type="entry name" value="Cullin 1"/>
    <property type="match status" value="1"/>
</dbReference>
<comment type="caution">
    <text evidence="5">The sequence shown here is derived from an EMBL/GenBank/DDBJ whole genome shotgun (WGS) entry which is preliminary data.</text>
</comment>
<name>A0A3A2ZFR1_9EURO</name>
<dbReference type="OrthoDB" id="27073at2759"/>
<dbReference type="AlphaFoldDB" id="A0A3A2ZFR1"/>
<accession>A0A3A2ZFR1</accession>
<keyword evidence="6" id="KW-1185">Reference proteome</keyword>
<evidence type="ECO:0000256" key="3">
    <source>
        <dbReference type="ARBA" id="ARBA00022786"/>
    </source>
</evidence>
<dbReference type="GO" id="GO:0006511">
    <property type="term" value="P:ubiquitin-dependent protein catabolic process"/>
    <property type="evidence" value="ECO:0007669"/>
    <property type="project" value="InterPro"/>
</dbReference>